<accession>A0ABQ7HWY9</accession>
<evidence type="ECO:0000313" key="2">
    <source>
        <dbReference type="Proteomes" id="UP001516464"/>
    </source>
</evidence>
<comment type="caution">
    <text evidence="1">The sequence shown here is derived from an EMBL/GenBank/DDBJ whole genome shotgun (WGS) entry which is preliminary data.</text>
</comment>
<dbReference type="EMBL" id="SBIQ01000208">
    <property type="protein sequence ID" value="KAF7682643.1"/>
    <property type="molecule type" value="Genomic_DNA"/>
</dbReference>
<gene>
    <name evidence="1" type="ORF">TCON_2135</name>
</gene>
<organism evidence="1 2">
    <name type="scientific">Astathelohania contejeani</name>
    <dbReference type="NCBI Taxonomy" id="164912"/>
    <lineage>
        <taxon>Eukaryota</taxon>
        <taxon>Fungi</taxon>
        <taxon>Fungi incertae sedis</taxon>
        <taxon>Microsporidia</taxon>
        <taxon>Astathelohaniidae</taxon>
        <taxon>Astathelohania</taxon>
    </lineage>
</organism>
<protein>
    <submittedName>
        <fullName evidence="1">Uncharacterized protein</fullName>
    </submittedName>
</protein>
<keyword evidence="2" id="KW-1185">Reference proteome</keyword>
<name>A0ABQ7HWY9_9MICR</name>
<sequence>MEEFVKIYPTQTDSINFIKNIIEKKINKDTYVTLLKPTPLLDDMFFYLKDPGFVSTIQDYLYEMYKKEKDSIEKLIYGILAGECLCFPDFRTKLFLNFEFENITNPSFSTVHTFSQKLENWKEETILNLLYIKYNKESPEEELIYINKKLEELVYFLPEEIAAKYIIAADIPLRFEYFSDIRLLAIIVSKLEDQEFYATVTEILFNYTPKDKILFLKYYNEHFSSCKPIDLFRISVNISIKYIELYVKSMNRRYYLDSLKVFQVIHLKQNEKLKCMFIWLQVFMFTKEINEFTSLMKSIADIAGNMKYFVIFDSFYKAILHCKTTNELNLDEFKKYCIQFQRDHEYLPYDWKVIYDVYGLN</sequence>
<evidence type="ECO:0000313" key="1">
    <source>
        <dbReference type="EMBL" id="KAF7682643.1"/>
    </source>
</evidence>
<proteinExistence type="predicted"/>
<reference evidence="1 2" key="1">
    <citation type="submission" date="2019-01" db="EMBL/GenBank/DDBJ databases">
        <title>Genomes sequencing and comparative genomics of infectious freshwater microsporidia, Cucumispora dikerogammari and Thelohania contejeani.</title>
        <authorList>
            <person name="Cormier A."/>
            <person name="Giraud I."/>
            <person name="Wattier R."/>
            <person name="Teixeira M."/>
            <person name="Grandjean F."/>
            <person name="Rigaud T."/>
            <person name="Cordaux R."/>
        </authorList>
    </citation>
    <scope>NUCLEOTIDE SEQUENCE [LARGE SCALE GENOMIC DNA]</scope>
    <source>
        <strain evidence="1">T1</strain>
        <tissue evidence="1">Spores</tissue>
    </source>
</reference>
<dbReference type="Proteomes" id="UP001516464">
    <property type="component" value="Unassembled WGS sequence"/>
</dbReference>